<proteinExistence type="predicted"/>
<dbReference type="EMBL" id="MN739731">
    <property type="protein sequence ID" value="QHT23397.1"/>
    <property type="molecule type" value="Genomic_DNA"/>
</dbReference>
<dbReference type="AlphaFoldDB" id="A0A6C0E2L1"/>
<reference evidence="1" key="1">
    <citation type="journal article" date="2020" name="Nature">
        <title>Giant virus diversity and host interactions through global metagenomics.</title>
        <authorList>
            <person name="Schulz F."/>
            <person name="Roux S."/>
            <person name="Paez-Espino D."/>
            <person name="Jungbluth S."/>
            <person name="Walsh D.A."/>
            <person name="Denef V.J."/>
            <person name="McMahon K.D."/>
            <person name="Konstantinidis K.T."/>
            <person name="Eloe-Fadrosh E.A."/>
            <person name="Kyrpides N.C."/>
            <person name="Woyke T."/>
        </authorList>
    </citation>
    <scope>NUCLEOTIDE SEQUENCE</scope>
    <source>
        <strain evidence="1">GVMAG-M-3300023179-116</strain>
    </source>
</reference>
<protein>
    <submittedName>
        <fullName evidence="1">Uncharacterized protein</fullName>
    </submittedName>
</protein>
<organism evidence="1">
    <name type="scientific">viral metagenome</name>
    <dbReference type="NCBI Taxonomy" id="1070528"/>
    <lineage>
        <taxon>unclassified sequences</taxon>
        <taxon>metagenomes</taxon>
        <taxon>organismal metagenomes</taxon>
    </lineage>
</organism>
<name>A0A6C0E2L1_9ZZZZ</name>
<sequence>MYLFNIFVLLLNSQIQHNSLSKSKSKPYNILFTTIEDIDYGDDIESMPIPVVNNENNVNSLDSIDKKYYRKLHGFDERYNNTIEEFINDKLLLNKIEGFLANKKLLDKLAKIIKHRNETTNKETMIYHPHESSDIFEQIKQYNNDNRNSSALTHDMFSGGLLNDW</sequence>
<accession>A0A6C0E2L1</accession>
<evidence type="ECO:0000313" key="1">
    <source>
        <dbReference type="EMBL" id="QHT23397.1"/>
    </source>
</evidence>